<gene>
    <name evidence="1" type="ORF">ES332_D11G399900v1</name>
</gene>
<keyword evidence="2" id="KW-1185">Reference proteome</keyword>
<protein>
    <submittedName>
        <fullName evidence="1">Uncharacterized protein</fullName>
    </submittedName>
</protein>
<sequence length="39" mass="4177">MGPNVGATCGTQTAVSHCLGLGWGLGLFRYWACNLGYWD</sequence>
<evidence type="ECO:0000313" key="2">
    <source>
        <dbReference type="Proteomes" id="UP000322667"/>
    </source>
</evidence>
<reference evidence="1 2" key="1">
    <citation type="submission" date="2019-07" db="EMBL/GenBank/DDBJ databases">
        <title>WGS assembly of Gossypium tomentosum.</title>
        <authorList>
            <person name="Chen Z.J."/>
            <person name="Sreedasyam A."/>
            <person name="Ando A."/>
            <person name="Song Q."/>
            <person name="De L."/>
            <person name="Hulse-Kemp A."/>
            <person name="Ding M."/>
            <person name="Ye W."/>
            <person name="Kirkbride R."/>
            <person name="Jenkins J."/>
            <person name="Plott C."/>
            <person name="Lovell J."/>
            <person name="Lin Y.-M."/>
            <person name="Vaughn R."/>
            <person name="Liu B."/>
            <person name="Li W."/>
            <person name="Simpson S."/>
            <person name="Scheffler B."/>
            <person name="Saski C."/>
            <person name="Grover C."/>
            <person name="Hu G."/>
            <person name="Conover J."/>
            <person name="Carlson J."/>
            <person name="Shu S."/>
            <person name="Boston L."/>
            <person name="Williams M."/>
            <person name="Peterson D."/>
            <person name="Mcgee K."/>
            <person name="Jones D."/>
            <person name="Wendel J."/>
            <person name="Stelly D."/>
            <person name="Grimwood J."/>
            <person name="Schmutz J."/>
        </authorList>
    </citation>
    <scope>NUCLEOTIDE SEQUENCE [LARGE SCALE GENOMIC DNA]</scope>
    <source>
        <strain evidence="1">7179.01</strain>
    </source>
</reference>
<proteinExistence type="predicted"/>
<organism evidence="1 2">
    <name type="scientific">Gossypium tomentosum</name>
    <name type="common">Hawaiian cotton</name>
    <name type="synonym">Gossypium sandvicense</name>
    <dbReference type="NCBI Taxonomy" id="34277"/>
    <lineage>
        <taxon>Eukaryota</taxon>
        <taxon>Viridiplantae</taxon>
        <taxon>Streptophyta</taxon>
        <taxon>Embryophyta</taxon>
        <taxon>Tracheophyta</taxon>
        <taxon>Spermatophyta</taxon>
        <taxon>Magnoliopsida</taxon>
        <taxon>eudicotyledons</taxon>
        <taxon>Gunneridae</taxon>
        <taxon>Pentapetalae</taxon>
        <taxon>rosids</taxon>
        <taxon>malvids</taxon>
        <taxon>Malvales</taxon>
        <taxon>Malvaceae</taxon>
        <taxon>Malvoideae</taxon>
        <taxon>Gossypium</taxon>
    </lineage>
</organism>
<dbReference type="AlphaFoldDB" id="A0A5D2IXF7"/>
<accession>A0A5D2IXF7</accession>
<evidence type="ECO:0000313" key="1">
    <source>
        <dbReference type="EMBL" id="TYH47277.1"/>
    </source>
</evidence>
<dbReference type="Proteomes" id="UP000322667">
    <property type="component" value="Chromosome D11"/>
</dbReference>
<name>A0A5D2IXF7_GOSTO</name>
<dbReference type="EMBL" id="CM017633">
    <property type="protein sequence ID" value="TYH47277.1"/>
    <property type="molecule type" value="Genomic_DNA"/>
</dbReference>